<dbReference type="PANTHER" id="PTHR13964:SF27">
    <property type="entry name" value="HAT-TRICK, ISOFORM D"/>
    <property type="match status" value="1"/>
</dbReference>
<reference evidence="2" key="1">
    <citation type="submission" date="2021-02" db="EMBL/GenBank/DDBJ databases">
        <authorList>
            <person name="Nowell W R."/>
        </authorList>
    </citation>
    <scope>NUCLEOTIDE SEQUENCE</scope>
</reference>
<dbReference type="GO" id="GO:0005634">
    <property type="term" value="C:nucleus"/>
    <property type="evidence" value="ECO:0007669"/>
    <property type="project" value="TreeGrafter"/>
</dbReference>
<dbReference type="Pfam" id="PF16503">
    <property type="entry name" value="zn-ribbon_14"/>
    <property type="match status" value="1"/>
</dbReference>
<dbReference type="Gene3D" id="2.30.30.140">
    <property type="match status" value="1"/>
</dbReference>
<gene>
    <name evidence="2" type="ORF">XAT740_LOCUS61826</name>
</gene>
<comment type="caution">
    <text evidence="2">The sequence shown here is derived from an EMBL/GenBank/DDBJ whole genome shotgun (WGS) entry which is preliminary data.</text>
</comment>
<dbReference type="GO" id="GO:0006357">
    <property type="term" value="P:regulation of transcription by RNA polymerase II"/>
    <property type="evidence" value="ECO:0007669"/>
    <property type="project" value="TreeGrafter"/>
</dbReference>
<evidence type="ECO:0000259" key="1">
    <source>
        <dbReference type="Pfam" id="PF16503"/>
    </source>
</evidence>
<keyword evidence="3" id="KW-1185">Reference proteome</keyword>
<dbReference type="GO" id="GO:0000976">
    <property type="term" value="F:transcription cis-regulatory region binding"/>
    <property type="evidence" value="ECO:0007669"/>
    <property type="project" value="TreeGrafter"/>
</dbReference>
<feature type="non-terminal residue" evidence="2">
    <location>
        <position position="271"/>
    </location>
</feature>
<evidence type="ECO:0000313" key="3">
    <source>
        <dbReference type="Proteomes" id="UP000663828"/>
    </source>
</evidence>
<accession>A0A816HGH7</accession>
<dbReference type="AlphaFoldDB" id="A0A816HGH7"/>
<proteinExistence type="predicted"/>
<name>A0A816HGH7_ADIRI</name>
<dbReference type="InterPro" id="IPR014729">
    <property type="entry name" value="Rossmann-like_a/b/a_fold"/>
</dbReference>
<feature type="domain" description="Cytoplasmic tRNA 2-thiolation protein 1 C-terminal" evidence="1">
    <location>
        <begin position="38"/>
        <end position="66"/>
    </location>
</feature>
<dbReference type="EMBL" id="CAJNOR010016652">
    <property type="protein sequence ID" value="CAF1685602.1"/>
    <property type="molecule type" value="Genomic_DNA"/>
</dbReference>
<dbReference type="Gene3D" id="3.40.50.620">
    <property type="entry name" value="HUPs"/>
    <property type="match status" value="1"/>
</dbReference>
<protein>
    <recommendedName>
        <fullName evidence="1">Cytoplasmic tRNA 2-thiolation protein 1 C-terminal domain-containing protein</fullName>
    </recommendedName>
</protein>
<dbReference type="Proteomes" id="UP000663828">
    <property type="component" value="Unassembled WGS sequence"/>
</dbReference>
<dbReference type="InterPro" id="IPR032442">
    <property type="entry name" value="CTU1_C"/>
</dbReference>
<sequence>TYIKDLERLRPSSIIDIIHSGEQVLVKQTAKMPVQRVCERCSYCSSMPICKACLLIEGLNKGVPKLGIGKTERYRKEMQKKDECCIFTMYGVRDRRSSSTLSQSIYTDESNTNTSTLSESACLPIGCSVSAKYRGAFCSAQVKTVVKQVQLKVTLLTTGETITISDEQIVQPALLRMGRIVTVRLPISIRHEASPHLSRSSLAAIINASNNYEEKQATIKRIYDNSTYTVVFNDGDEKSLRRSSLCLQGIRLYQNQIDQQKLLEDIPTPAI</sequence>
<dbReference type="InterPro" id="IPR051232">
    <property type="entry name" value="ARID/SWI1_ChromRemod"/>
</dbReference>
<feature type="non-terminal residue" evidence="2">
    <location>
        <position position="1"/>
    </location>
</feature>
<organism evidence="2 3">
    <name type="scientific">Adineta ricciae</name>
    <name type="common">Rotifer</name>
    <dbReference type="NCBI Taxonomy" id="249248"/>
    <lineage>
        <taxon>Eukaryota</taxon>
        <taxon>Metazoa</taxon>
        <taxon>Spiralia</taxon>
        <taxon>Gnathifera</taxon>
        <taxon>Rotifera</taxon>
        <taxon>Eurotatoria</taxon>
        <taxon>Bdelloidea</taxon>
        <taxon>Adinetida</taxon>
        <taxon>Adinetidae</taxon>
        <taxon>Adineta</taxon>
    </lineage>
</organism>
<dbReference type="PANTHER" id="PTHR13964">
    <property type="entry name" value="RBP-RELATED"/>
    <property type="match status" value="1"/>
</dbReference>
<evidence type="ECO:0000313" key="2">
    <source>
        <dbReference type="EMBL" id="CAF1685602.1"/>
    </source>
</evidence>